<evidence type="ECO:0000256" key="1">
    <source>
        <dbReference type="ARBA" id="ARBA00002930"/>
    </source>
</evidence>
<keyword evidence="4" id="KW-0067">ATP-binding</keyword>
<dbReference type="GO" id="GO:0003676">
    <property type="term" value="F:nucleic acid binding"/>
    <property type="evidence" value="ECO:0007669"/>
    <property type="project" value="InterPro"/>
</dbReference>
<dbReference type="PANTHER" id="PTHR31583:SF2">
    <property type="match status" value="1"/>
</dbReference>
<evidence type="ECO:0000256" key="3">
    <source>
        <dbReference type="ARBA" id="ARBA00022741"/>
    </source>
</evidence>
<dbReference type="GO" id="GO:0005524">
    <property type="term" value="F:ATP binding"/>
    <property type="evidence" value="ECO:0007669"/>
    <property type="project" value="UniProtKB-KW"/>
</dbReference>
<dbReference type="SMART" id="SM00487">
    <property type="entry name" value="DEXDc"/>
    <property type="match status" value="1"/>
</dbReference>
<sequence>MKVSDRRKFEKANFDEFESALNNKNDLVHCPSITLFESIPTEVRSFYEDEKSGLIKVVKFRTGAMDRKRSFEKIVISVMVGKNVQKFLTFVEDEPDFQGGPIPSKYLIPKKINLMVYTLFQVHTLKFNRKDYDTLSLFYLNRGYYNELSFRVLERCHEIASARPNDSSTMRTFTDFVSGAPIVRSLQKSTIRKYGYNLAPYMFLLLHVDELSIFSAYQASLPGEKKVDTERLKRDLCPRKPIEIKYFSQICNDMMNKKDRLGDILHIILRACALNFGAGPRGGAGDEEDRSITNEEPIIPSVDEHGLKVCKLRSPNTPRRLRKTLDAVKALLVSSCACTARDLDIFDDNNGVAMWKWIKILYHEVAQETTLKDSYRITLVPSSDGISLCGKLFNREYVRGFYFACKAQFDNLWGELNNCFYMPTVVDIASLILRNREVLFREPKRGIDEYLENDSFLQMIPVKYREIVLPKLRRDTNKMTAALKNKVTVAIDELTVPLMWMVHFAVGYPYRYPELQLLAFAGPQRNVYVDDTTRRIQLYTDYNKNGSSEPRLKTLDGLTSDYVFYFVTVLRQMQICALGNSYDAFNHDPWMDVVGFEDPDQVTNRDISRIVLYSYMFLNTAKGCLVEYATFRQYMRELPKNAPQKLNFREMRQGLIALGRHCVGSRFETDLYESATSELMANHSVQTGRNIYGVDSFSLTSVSGTTATLLQERASERWIQWLGLESDYHCSFSSTRNAEDVVAGEAASSDHHQKISRVTRKRPREPKSTNDILVAGRKLFGSSFEFRDLHQLRLCHEIYMADTPSVAVQAPPGYGKTELFHLPLIALASKGDVKYVSFLFVPYTVLLANCMIRLDRRGCLNVAPVRNFIEEGYDGVTDLYVGIYDDLASTNFTDRIAAWENIVECTFRTNNVKLGYLIVDEFHNFETEVYRQSQFGGITNLDFDAFEKAIFLSGTAPEAVADAALQRIGLTGLAKKSMDINELKRSEDLSRGLSSYPTRMFNLIKEKSEVPLGHVHKIWKKVESQPEEALKLLLALFEIEPESKAIVIASTTNEVEELACSWRKYFRVVWIHGKLGAAEKVSRTKEFVTDGSMRVLIGTKLVTEGIDIKQLMMVIMLDNRLNIIELIQGVGRLRDGGLCYLLSRKNSWA</sequence>
<name>C8ZDD3_YEAS8</name>
<reference evidence="6" key="1">
    <citation type="journal article" date="2009" name="Proc. Natl. Acad. Sci. U.S.A.">
        <title>Eukaryote-to-eukaryote gene transfer events revealed by the genome sequence of the wine yeast Saccharomyces cerevisiae EC1118.</title>
        <authorList>
            <person name="Novo M."/>
            <person name="Bigey F."/>
            <person name="Beyne E."/>
            <person name="Galeote V."/>
            <person name="Gavory F."/>
            <person name="Mallet S."/>
            <person name="Cambot B."/>
            <person name="Legras J.L."/>
            <person name="Wincker P."/>
            <person name="Casaregola S."/>
            <person name="Dequin S."/>
        </authorList>
    </citation>
    <scope>NUCLEOTIDE SEQUENCE [LARGE SCALE GENOMIC DNA]</scope>
    <source>
        <strain evidence="6">Lalvin EC1118</strain>
        <strain>Lalvin EC1118 / Prise de mousse</strain>
    </source>
</reference>
<dbReference type="SUPFAM" id="SSF52540">
    <property type="entry name" value="P-loop containing nucleoside triphosphate hydrolases"/>
    <property type="match status" value="1"/>
</dbReference>
<dbReference type="PANTHER" id="PTHR31583">
    <property type="match status" value="1"/>
</dbReference>
<dbReference type="InterPro" id="IPR050978">
    <property type="entry name" value="Y'_ATP-dependent_helicase"/>
</dbReference>
<dbReference type="EMBL" id="FN393079">
    <property type="protein sequence ID" value="CAY81399.1"/>
    <property type="molecule type" value="Genomic_DNA"/>
</dbReference>
<dbReference type="Pfam" id="PF11603">
    <property type="entry name" value="Sir1"/>
    <property type="match status" value="1"/>
</dbReference>
<dbReference type="Pfam" id="PF00270">
    <property type="entry name" value="DEAD"/>
    <property type="match status" value="1"/>
</dbReference>
<comment type="function">
    <text evidence="1">Catalyzes DNA unwinding and is involved in telomerase-independent telomere maintenance.</text>
</comment>
<dbReference type="InterPro" id="IPR021646">
    <property type="entry name" value="Sir1_ORC-binding"/>
</dbReference>
<dbReference type="InterPro" id="IPR001650">
    <property type="entry name" value="Helicase_C-like"/>
</dbReference>
<dbReference type="SMART" id="SM00490">
    <property type="entry name" value="HELICc"/>
    <property type="match status" value="1"/>
</dbReference>
<evidence type="ECO:0000256" key="4">
    <source>
        <dbReference type="ARBA" id="ARBA00022840"/>
    </source>
</evidence>
<organism evidence="6">
    <name type="scientific">Saccharomyces cerevisiae (strain Lalvin EC1118 / Prise de mousse)</name>
    <name type="common">Baker's yeast</name>
    <dbReference type="NCBI Taxonomy" id="643680"/>
    <lineage>
        <taxon>Eukaryota</taxon>
        <taxon>Fungi</taxon>
        <taxon>Dikarya</taxon>
        <taxon>Ascomycota</taxon>
        <taxon>Saccharomycotina</taxon>
        <taxon>Saccharomycetes</taxon>
        <taxon>Saccharomycetales</taxon>
        <taxon>Saccharomycetaceae</taxon>
        <taxon>Saccharomyces</taxon>
    </lineage>
</organism>
<feature type="domain" description="Helicase C-terminal" evidence="5">
    <location>
        <begin position="1031"/>
        <end position="1149"/>
    </location>
</feature>
<dbReference type="Gene3D" id="3.40.50.300">
    <property type="entry name" value="P-loop containing nucleotide triphosphate hydrolases"/>
    <property type="match status" value="2"/>
</dbReference>
<dbReference type="Pfam" id="PF00271">
    <property type="entry name" value="Helicase_C"/>
    <property type="match status" value="1"/>
</dbReference>
<keyword evidence="3" id="KW-0547">Nucleotide-binding</keyword>
<evidence type="ECO:0000256" key="2">
    <source>
        <dbReference type="ARBA" id="ARBA00007201"/>
    </source>
</evidence>
<protein>
    <submittedName>
        <fullName evidence="6">EC1118_1L32_0045p</fullName>
    </submittedName>
</protein>
<evidence type="ECO:0000313" key="6">
    <source>
        <dbReference type="EMBL" id="CAY81399.1"/>
    </source>
</evidence>
<dbReference type="FunFam" id="3.40.50.300:FF:001914">
    <property type="entry name" value="YML133C-like protein"/>
    <property type="match status" value="1"/>
</dbReference>
<gene>
    <name evidence="6" type="ORF">EC1118_1L32_0045g</name>
</gene>
<dbReference type="InterPro" id="IPR014001">
    <property type="entry name" value="Helicase_ATP-bd"/>
</dbReference>
<dbReference type="AlphaFoldDB" id="C8ZDD3"/>
<dbReference type="InterPro" id="IPR011545">
    <property type="entry name" value="DEAD/DEAH_box_helicase_dom"/>
</dbReference>
<comment type="similarity">
    <text evidence="2">Belongs to the helicase family. Yeast subtelomeric Y' repeat subfamily.</text>
</comment>
<dbReference type="PROSITE" id="PS51194">
    <property type="entry name" value="HELICASE_CTER"/>
    <property type="match status" value="1"/>
</dbReference>
<dbReference type="OrthoDB" id="4070089at2759"/>
<feature type="non-terminal residue" evidence="6">
    <location>
        <position position="1149"/>
    </location>
</feature>
<dbReference type="HOGENOM" id="CLU_003044_2_0_1"/>
<evidence type="ECO:0000259" key="5">
    <source>
        <dbReference type="PROSITE" id="PS51194"/>
    </source>
</evidence>
<accession>C8ZDD3</accession>
<dbReference type="GO" id="GO:0000722">
    <property type="term" value="P:telomere maintenance via recombination"/>
    <property type="evidence" value="ECO:0007669"/>
    <property type="project" value="UniProtKB-ARBA"/>
</dbReference>
<proteinExistence type="inferred from homology"/>
<dbReference type="InterPro" id="IPR027417">
    <property type="entry name" value="P-loop_NTPase"/>
</dbReference>